<proteinExistence type="predicted"/>
<dbReference type="EMBL" id="CM026421">
    <property type="protein sequence ID" value="KAG0589819.1"/>
    <property type="molecule type" value="Genomic_DNA"/>
</dbReference>
<dbReference type="Proteomes" id="UP000822688">
    <property type="component" value="Chromosome 1"/>
</dbReference>
<comment type="caution">
    <text evidence="1">The sequence shown here is derived from an EMBL/GenBank/DDBJ whole genome shotgun (WGS) entry which is preliminary data.</text>
</comment>
<accession>A0A8T0J3Z2</accession>
<gene>
    <name evidence="1" type="ORF">KC19_1G050700</name>
</gene>
<organism evidence="1 2">
    <name type="scientific">Ceratodon purpureus</name>
    <name type="common">Fire moss</name>
    <name type="synonym">Dicranum purpureum</name>
    <dbReference type="NCBI Taxonomy" id="3225"/>
    <lineage>
        <taxon>Eukaryota</taxon>
        <taxon>Viridiplantae</taxon>
        <taxon>Streptophyta</taxon>
        <taxon>Embryophyta</taxon>
        <taxon>Bryophyta</taxon>
        <taxon>Bryophytina</taxon>
        <taxon>Bryopsida</taxon>
        <taxon>Dicranidae</taxon>
        <taxon>Pseudoditrichales</taxon>
        <taxon>Ditrichaceae</taxon>
        <taxon>Ceratodon</taxon>
    </lineage>
</organism>
<sequence length="100" mass="11556">MSLGQLMVGYILTISNRIQPQTILYHPEDFQQQNTHGFSTKKFRRPLCIALRLLSIYYVTFQNGAESAPKRSLIIDSICDERLCFHNLLLYQLISYTLGS</sequence>
<evidence type="ECO:0000313" key="1">
    <source>
        <dbReference type="EMBL" id="KAG0589819.1"/>
    </source>
</evidence>
<protein>
    <submittedName>
        <fullName evidence="1">Uncharacterized protein</fullName>
    </submittedName>
</protein>
<evidence type="ECO:0000313" key="2">
    <source>
        <dbReference type="Proteomes" id="UP000822688"/>
    </source>
</evidence>
<reference evidence="1" key="1">
    <citation type="submission" date="2020-06" db="EMBL/GenBank/DDBJ databases">
        <title>WGS assembly of Ceratodon purpureus strain R40.</title>
        <authorList>
            <person name="Carey S.B."/>
            <person name="Jenkins J."/>
            <person name="Shu S."/>
            <person name="Lovell J.T."/>
            <person name="Sreedasyam A."/>
            <person name="Maumus F."/>
            <person name="Tiley G.P."/>
            <person name="Fernandez-Pozo N."/>
            <person name="Barry K."/>
            <person name="Chen C."/>
            <person name="Wang M."/>
            <person name="Lipzen A."/>
            <person name="Daum C."/>
            <person name="Saski C.A."/>
            <person name="Payton A.C."/>
            <person name="Mcbreen J.C."/>
            <person name="Conrad R.E."/>
            <person name="Kollar L.M."/>
            <person name="Olsson S."/>
            <person name="Huttunen S."/>
            <person name="Landis J.B."/>
            <person name="Wickett N.J."/>
            <person name="Johnson M.G."/>
            <person name="Rensing S.A."/>
            <person name="Grimwood J."/>
            <person name="Schmutz J."/>
            <person name="Mcdaniel S.F."/>
        </authorList>
    </citation>
    <scope>NUCLEOTIDE SEQUENCE</scope>
    <source>
        <strain evidence="1">R40</strain>
    </source>
</reference>
<keyword evidence="2" id="KW-1185">Reference proteome</keyword>
<name>A0A8T0J3Z2_CERPU</name>
<dbReference type="AlphaFoldDB" id="A0A8T0J3Z2"/>